<dbReference type="Proteomes" id="UP000184287">
    <property type="component" value="Unassembled WGS sequence"/>
</dbReference>
<dbReference type="InterPro" id="IPR000182">
    <property type="entry name" value="GNAT_dom"/>
</dbReference>
<protein>
    <submittedName>
        <fullName evidence="2">FR47-like protein</fullName>
    </submittedName>
</protein>
<dbReference type="STRING" id="288992.SAMN04488522_105584"/>
<gene>
    <name evidence="2" type="ORF">SAMN04488522_105584</name>
</gene>
<name>A0A1M5K102_9SPHI</name>
<keyword evidence="3" id="KW-1185">Reference proteome</keyword>
<dbReference type="AlphaFoldDB" id="A0A1M5K102"/>
<dbReference type="EMBL" id="FQUQ01000005">
    <property type="protein sequence ID" value="SHG46484.1"/>
    <property type="molecule type" value="Genomic_DNA"/>
</dbReference>
<dbReference type="PROSITE" id="PS51186">
    <property type="entry name" value="GNAT"/>
    <property type="match status" value="1"/>
</dbReference>
<evidence type="ECO:0000313" key="2">
    <source>
        <dbReference type="EMBL" id="SHG46484.1"/>
    </source>
</evidence>
<reference evidence="3" key="1">
    <citation type="submission" date="2016-11" db="EMBL/GenBank/DDBJ databases">
        <authorList>
            <person name="Varghese N."/>
            <person name="Submissions S."/>
        </authorList>
    </citation>
    <scope>NUCLEOTIDE SEQUENCE [LARGE SCALE GENOMIC DNA]</scope>
    <source>
        <strain evidence="3">DSM 16990</strain>
    </source>
</reference>
<dbReference type="Pfam" id="PF08445">
    <property type="entry name" value="FR47"/>
    <property type="match status" value="1"/>
</dbReference>
<accession>A0A1M5K102</accession>
<dbReference type="OrthoDB" id="9797456at2"/>
<evidence type="ECO:0000313" key="3">
    <source>
        <dbReference type="Proteomes" id="UP000184287"/>
    </source>
</evidence>
<dbReference type="GO" id="GO:0016747">
    <property type="term" value="F:acyltransferase activity, transferring groups other than amino-acyl groups"/>
    <property type="evidence" value="ECO:0007669"/>
    <property type="project" value="InterPro"/>
</dbReference>
<dbReference type="SUPFAM" id="SSF55729">
    <property type="entry name" value="Acyl-CoA N-acyltransferases (Nat)"/>
    <property type="match status" value="1"/>
</dbReference>
<dbReference type="InterPro" id="IPR016181">
    <property type="entry name" value="Acyl_CoA_acyltransferase"/>
</dbReference>
<evidence type="ECO:0000259" key="1">
    <source>
        <dbReference type="PROSITE" id="PS51186"/>
    </source>
</evidence>
<organism evidence="2 3">
    <name type="scientific">Pedobacter caeni</name>
    <dbReference type="NCBI Taxonomy" id="288992"/>
    <lineage>
        <taxon>Bacteria</taxon>
        <taxon>Pseudomonadati</taxon>
        <taxon>Bacteroidota</taxon>
        <taxon>Sphingobacteriia</taxon>
        <taxon>Sphingobacteriales</taxon>
        <taxon>Sphingobacteriaceae</taxon>
        <taxon>Pedobacter</taxon>
    </lineage>
</organism>
<dbReference type="Gene3D" id="3.40.630.30">
    <property type="match status" value="1"/>
</dbReference>
<proteinExistence type="predicted"/>
<dbReference type="InterPro" id="IPR013653">
    <property type="entry name" value="GCN5-like_dom"/>
</dbReference>
<sequence>MNTITNENQVQDQLSLLDRPIWNALNSKHASFALGNEYAKRYPSHILPFVGFDLDSGQPMEQLKAWMKPDEIVYAIGDLPKIPDSWQLLNQLDCVQMFCPELSVTTLDESIEIITLKEEDRAEMFELITSVQPGYFAKDTPLLGHYNGIRVDGKLISMSGERLGLDSFTELSAVCTHPDFTGKGLAYQLVLKTCLDMFERGTKPFLHVLNSNTRAINLYERLGFVKRKDIAFNQLKSL</sequence>
<dbReference type="RefSeq" id="WP_073235536.1">
    <property type="nucleotide sequence ID" value="NZ_FQUQ01000005.1"/>
</dbReference>
<feature type="domain" description="N-acetyltransferase" evidence="1">
    <location>
        <begin position="111"/>
        <end position="238"/>
    </location>
</feature>